<evidence type="ECO:0000313" key="10">
    <source>
        <dbReference type="Proteomes" id="UP000010366"/>
    </source>
</evidence>
<feature type="binding site" evidence="7">
    <location>
        <position position="149"/>
    </location>
    <ligand>
        <name>Zn(2+)</name>
        <dbReference type="ChEBI" id="CHEBI:29105"/>
        <label>1</label>
    </ligand>
</feature>
<proteinExistence type="inferred from homology"/>
<feature type="binding site" evidence="7">
    <location>
        <position position="173"/>
    </location>
    <ligand>
        <name>Zn(2+)</name>
        <dbReference type="ChEBI" id="CHEBI:29105"/>
        <label>1</label>
    </ligand>
</feature>
<dbReference type="PANTHER" id="PTHR43705">
    <property type="entry name" value="HYDROXYACYLGLUTATHIONE HYDROLASE"/>
    <property type="match status" value="1"/>
</dbReference>
<dbReference type="Proteomes" id="UP000010366">
    <property type="component" value="Chromosome"/>
</dbReference>
<dbReference type="InterPro" id="IPR035680">
    <property type="entry name" value="Clx_II_MBL"/>
</dbReference>
<evidence type="ECO:0000256" key="4">
    <source>
        <dbReference type="ARBA" id="ARBA00022723"/>
    </source>
</evidence>
<evidence type="ECO:0000256" key="7">
    <source>
        <dbReference type="HAMAP-Rule" id="MF_01374"/>
    </source>
</evidence>
<dbReference type="Gene3D" id="3.60.15.10">
    <property type="entry name" value="Ribonuclease Z/Hydroxyacylglutathione hydrolase-like"/>
    <property type="match status" value="1"/>
</dbReference>
<keyword evidence="5 7" id="KW-0378">Hydrolase</keyword>
<feature type="binding site" evidence="7">
    <location>
        <position position="94"/>
    </location>
    <ligand>
        <name>Zn(2+)</name>
        <dbReference type="ChEBI" id="CHEBI:29105"/>
        <label>2</label>
    </ligand>
</feature>
<dbReference type="PIRSF" id="PIRSF005457">
    <property type="entry name" value="Glx"/>
    <property type="match status" value="1"/>
</dbReference>
<dbReference type="NCBIfam" id="TIGR03413">
    <property type="entry name" value="GSH_gloB"/>
    <property type="match status" value="1"/>
</dbReference>
<dbReference type="GO" id="GO:0046872">
    <property type="term" value="F:metal ion binding"/>
    <property type="evidence" value="ECO:0007669"/>
    <property type="project" value="UniProtKB-KW"/>
</dbReference>
<dbReference type="EMBL" id="CP003600">
    <property type="protein sequence ID" value="AFY95428.1"/>
    <property type="molecule type" value="Genomic_DNA"/>
</dbReference>
<evidence type="ECO:0000313" key="9">
    <source>
        <dbReference type="EMBL" id="AFY95428.1"/>
    </source>
</evidence>
<dbReference type="STRING" id="1173020.Cha6605_4500"/>
<sequence>MDTLGYEGNSDLRVIKRSESTDFVKLRTSANKNLDTMDIIRIPVLSDNYIFLMLDRNRQIAAVVDPAEAAPVLAEVAHHQVQLVAIFNTHHHGDHVGGNKDLIAAFPDVRVYGGAEDRGRIPGQQVYLADGDRVEFGDRAGEVFFIPGHTRAHIAYYFPPVDSDEAGELFCGDTIFAGGCGRLFEGTPAQMVSSISKLRQLPDNTRIWCAHEYTLSNLKFAVTVDPDNQELQQRLVDVTTARQKLIPTVPTYIGVEKRTNPFLRWDTTALQASVASRDPIETFARIRGRKDQF</sequence>
<evidence type="ECO:0000259" key="8">
    <source>
        <dbReference type="SMART" id="SM00849"/>
    </source>
</evidence>
<protein>
    <recommendedName>
        <fullName evidence="7">Hydroxyacylglutathione hydrolase</fullName>
        <ecNumber evidence="7">3.1.2.6</ecNumber>
    </recommendedName>
    <alternativeName>
        <fullName evidence="7">Glyoxalase II</fullName>
        <shortName evidence="7">Glx II</shortName>
    </alternativeName>
</protein>
<dbReference type="InterPro" id="IPR036866">
    <property type="entry name" value="RibonucZ/Hydroxyglut_hydro"/>
</dbReference>
<comment type="function">
    <text evidence="7">Thiolesterase that catalyzes the hydrolysis of S-D-lactoyl-glutathione to form glutathione and D-lactic acid.</text>
</comment>
<evidence type="ECO:0000256" key="6">
    <source>
        <dbReference type="ARBA" id="ARBA00022833"/>
    </source>
</evidence>
<dbReference type="SMART" id="SM00849">
    <property type="entry name" value="Lactamase_B"/>
    <property type="match status" value="1"/>
</dbReference>
<feature type="binding site" evidence="7">
    <location>
        <position position="173"/>
    </location>
    <ligand>
        <name>Zn(2+)</name>
        <dbReference type="ChEBI" id="CHEBI:29105"/>
        <label>2</label>
    </ligand>
</feature>
<dbReference type="InterPro" id="IPR017782">
    <property type="entry name" value="Hydroxyacylglutathione_Hdrlase"/>
</dbReference>
<organism evidence="9 10">
    <name type="scientific">Chamaesiphon minutus (strain ATCC 27169 / PCC 6605)</name>
    <dbReference type="NCBI Taxonomy" id="1173020"/>
    <lineage>
        <taxon>Bacteria</taxon>
        <taxon>Bacillati</taxon>
        <taxon>Cyanobacteriota</taxon>
        <taxon>Cyanophyceae</taxon>
        <taxon>Gomontiellales</taxon>
        <taxon>Chamaesiphonaceae</taxon>
        <taxon>Chamaesiphon</taxon>
    </lineage>
</organism>
<dbReference type="Pfam" id="PF16123">
    <property type="entry name" value="HAGH_C"/>
    <property type="match status" value="1"/>
</dbReference>
<dbReference type="KEGG" id="cmp:Cha6605_4500"/>
<dbReference type="HOGENOM" id="CLU_030571_4_1_3"/>
<comment type="subunit">
    <text evidence="7">Monomer.</text>
</comment>
<evidence type="ECO:0000256" key="3">
    <source>
        <dbReference type="ARBA" id="ARBA00006759"/>
    </source>
</evidence>
<dbReference type="AlphaFoldDB" id="K9UL97"/>
<comment type="similarity">
    <text evidence="3 7">Belongs to the metallo-beta-lactamase superfamily. Glyoxalase II family.</text>
</comment>
<comment type="cofactor">
    <cofactor evidence="7">
        <name>Zn(2+)</name>
        <dbReference type="ChEBI" id="CHEBI:29105"/>
    </cofactor>
    <text evidence="7">Binds 2 Zn(2+) ions per subunit.</text>
</comment>
<dbReference type="PATRIC" id="fig|1173020.3.peg.5145"/>
<feature type="binding site" evidence="7">
    <location>
        <position position="211"/>
    </location>
    <ligand>
        <name>Zn(2+)</name>
        <dbReference type="ChEBI" id="CHEBI:29105"/>
        <label>2</label>
    </ligand>
</feature>
<dbReference type="UniPathway" id="UPA00619">
    <property type="reaction ID" value="UER00676"/>
</dbReference>
<feature type="binding site" evidence="7">
    <location>
        <position position="92"/>
    </location>
    <ligand>
        <name>Zn(2+)</name>
        <dbReference type="ChEBI" id="CHEBI:29105"/>
        <label>1</label>
    </ligand>
</feature>
<evidence type="ECO:0000256" key="5">
    <source>
        <dbReference type="ARBA" id="ARBA00022801"/>
    </source>
</evidence>
<dbReference type="GO" id="GO:0004416">
    <property type="term" value="F:hydroxyacylglutathione hydrolase activity"/>
    <property type="evidence" value="ECO:0007669"/>
    <property type="project" value="UniProtKB-UniRule"/>
</dbReference>
<feature type="binding site" evidence="7">
    <location>
        <position position="90"/>
    </location>
    <ligand>
        <name>Zn(2+)</name>
        <dbReference type="ChEBI" id="CHEBI:29105"/>
        <label>1</label>
    </ligand>
</feature>
<dbReference type="InterPro" id="IPR050110">
    <property type="entry name" value="Glyoxalase_II_hydrolase"/>
</dbReference>
<dbReference type="InterPro" id="IPR001279">
    <property type="entry name" value="Metallo-B-lactamas"/>
</dbReference>
<evidence type="ECO:0000256" key="2">
    <source>
        <dbReference type="ARBA" id="ARBA00004963"/>
    </source>
</evidence>
<dbReference type="PANTHER" id="PTHR43705:SF1">
    <property type="entry name" value="HYDROXYACYLGLUTATHIONE HYDROLASE GLOB"/>
    <property type="match status" value="1"/>
</dbReference>
<accession>K9UL97</accession>
<dbReference type="GO" id="GO:0019243">
    <property type="term" value="P:methylglyoxal catabolic process to D-lactate via S-lactoyl-glutathione"/>
    <property type="evidence" value="ECO:0007669"/>
    <property type="project" value="UniProtKB-UniRule"/>
</dbReference>
<dbReference type="SUPFAM" id="SSF56281">
    <property type="entry name" value="Metallo-hydrolase/oxidoreductase"/>
    <property type="match status" value="1"/>
</dbReference>
<keyword evidence="4 7" id="KW-0479">Metal-binding</keyword>
<dbReference type="eggNOG" id="COG0491">
    <property type="taxonomic scope" value="Bacteria"/>
</dbReference>
<comment type="pathway">
    <text evidence="2 7">Secondary metabolite metabolism; methylglyoxal degradation; (R)-lactate from methylglyoxal: step 2/2.</text>
</comment>
<dbReference type="EC" id="3.1.2.6" evidence="7"/>
<dbReference type="InterPro" id="IPR032282">
    <property type="entry name" value="HAGH_C"/>
</dbReference>
<name>K9UL97_CHAP6</name>
<feature type="binding site" evidence="7">
    <location>
        <position position="95"/>
    </location>
    <ligand>
        <name>Zn(2+)</name>
        <dbReference type="ChEBI" id="CHEBI:29105"/>
        <label>2</label>
    </ligand>
</feature>
<reference evidence="9 10" key="1">
    <citation type="submission" date="2012-05" db="EMBL/GenBank/DDBJ databases">
        <title>Finished chromosome of genome of Chamaesiphon sp. PCC 6605.</title>
        <authorList>
            <consortium name="US DOE Joint Genome Institute"/>
            <person name="Gugger M."/>
            <person name="Coursin T."/>
            <person name="Rippka R."/>
            <person name="Tandeau De Marsac N."/>
            <person name="Huntemann M."/>
            <person name="Wei C.-L."/>
            <person name="Han J."/>
            <person name="Detter J.C."/>
            <person name="Han C."/>
            <person name="Tapia R."/>
            <person name="Chen A."/>
            <person name="Kyrpides N."/>
            <person name="Mavromatis K."/>
            <person name="Markowitz V."/>
            <person name="Szeto E."/>
            <person name="Ivanova N."/>
            <person name="Pagani I."/>
            <person name="Pati A."/>
            <person name="Goodwin L."/>
            <person name="Nordberg H.P."/>
            <person name="Cantor M.N."/>
            <person name="Hua S.X."/>
            <person name="Woyke T."/>
            <person name="Kerfeld C.A."/>
        </authorList>
    </citation>
    <scope>NUCLEOTIDE SEQUENCE [LARGE SCALE GENOMIC DNA]</scope>
    <source>
        <strain evidence="10">ATCC 27169 / PCC 6605</strain>
    </source>
</reference>
<keyword evidence="10" id="KW-1185">Reference proteome</keyword>
<keyword evidence="6 7" id="KW-0862">Zinc</keyword>
<feature type="domain" description="Metallo-beta-lactamase" evidence="8">
    <location>
        <begin position="47"/>
        <end position="211"/>
    </location>
</feature>
<gene>
    <name evidence="7" type="primary">gloB</name>
    <name evidence="9" type="ORF">Cha6605_4500</name>
</gene>
<evidence type="ECO:0000256" key="1">
    <source>
        <dbReference type="ARBA" id="ARBA00001623"/>
    </source>
</evidence>
<comment type="catalytic activity">
    <reaction evidence="1 7">
        <text>an S-(2-hydroxyacyl)glutathione + H2O = a 2-hydroxy carboxylate + glutathione + H(+)</text>
        <dbReference type="Rhea" id="RHEA:21864"/>
        <dbReference type="ChEBI" id="CHEBI:15377"/>
        <dbReference type="ChEBI" id="CHEBI:15378"/>
        <dbReference type="ChEBI" id="CHEBI:57925"/>
        <dbReference type="ChEBI" id="CHEBI:58896"/>
        <dbReference type="ChEBI" id="CHEBI:71261"/>
        <dbReference type="EC" id="3.1.2.6"/>
    </reaction>
</comment>
<dbReference type="Pfam" id="PF00753">
    <property type="entry name" value="Lactamase_B"/>
    <property type="match status" value="1"/>
</dbReference>
<dbReference type="HAMAP" id="MF_01374">
    <property type="entry name" value="Glyoxalase_2"/>
    <property type="match status" value="1"/>
</dbReference>
<dbReference type="CDD" id="cd07723">
    <property type="entry name" value="hydroxyacylglutathione_hydrolase_MBL-fold"/>
    <property type="match status" value="1"/>
</dbReference>